<dbReference type="RefSeq" id="WP_115361247.1">
    <property type="nucleotide sequence ID" value="NZ_QDKL01000002.1"/>
</dbReference>
<accession>A0ABY0IGM6</accession>
<proteinExistence type="predicted"/>
<keyword evidence="4" id="KW-1185">Reference proteome</keyword>
<feature type="domain" description="Glycosyl transferase family 1" evidence="1">
    <location>
        <begin position="215"/>
        <end position="362"/>
    </location>
</feature>
<evidence type="ECO:0000259" key="2">
    <source>
        <dbReference type="Pfam" id="PF13439"/>
    </source>
</evidence>
<dbReference type="SUPFAM" id="SSF53756">
    <property type="entry name" value="UDP-Glycosyltransferase/glycogen phosphorylase"/>
    <property type="match status" value="1"/>
</dbReference>
<gene>
    <name evidence="3" type="ORF">DAY19_08145</name>
</gene>
<reference evidence="4" key="1">
    <citation type="journal article" date="2019" name="Int. J. Syst. Evol. Microbiol.">
        <title>Halobacteriovorax valvorus sp. nov., a novel prokaryotic predator isolated from coastal seawater of China.</title>
        <authorList>
            <person name="Chen M.-X."/>
        </authorList>
    </citation>
    <scope>NUCLEOTIDE SEQUENCE [LARGE SCALE GENOMIC DNA]</scope>
    <source>
        <strain evidence="4">BL9</strain>
    </source>
</reference>
<dbReference type="InterPro" id="IPR001296">
    <property type="entry name" value="Glyco_trans_1"/>
</dbReference>
<protein>
    <submittedName>
        <fullName evidence="3">Glycosyltransferase</fullName>
    </submittedName>
</protein>
<sequence>MNKDIRVMQIIKTTEGASWALHQVKFLVRCGIDVHVILNNNTGKFYNKWKESGATIYTLESILNPLHPFKTLKSILSLRRLIKEVNPDIIHSHFFINTIHMRMASFRLKPTRIFQVPGPLHLEHAIFKYIDLFSARKNDRWIASSKHIKSLYIKSGINEERVDLSYYGNDYSQFNTSDSDHLKRDNHLRNKYGFKDSDIVIGNVCYIYPPKKFLGQKVGLKNHEVMIKAIEIARQQEPRIKGLFIGGQWGDSTSYEQLLRRSIPVDERENIVITGKIPPSEAAKGWQNLDYAIHLPLSESCGGVIEPLLAQRPVISCKTGGIPEIIIEGYTGFITSRDNPQEVASKILEVIKNKKNAIEYTLNGKNLVLDMFNIERTAKEILEIYKKIMSIQNSYEEYSSKKYLKRVNP</sequence>
<dbReference type="Pfam" id="PF13439">
    <property type="entry name" value="Glyco_transf_4"/>
    <property type="match status" value="1"/>
</dbReference>
<name>A0ABY0IGM6_9BACT</name>
<dbReference type="Pfam" id="PF00534">
    <property type="entry name" value="Glycos_transf_1"/>
    <property type="match status" value="1"/>
</dbReference>
<dbReference type="InterPro" id="IPR028098">
    <property type="entry name" value="Glyco_trans_4-like_N"/>
</dbReference>
<dbReference type="EMBL" id="QDKL01000002">
    <property type="protein sequence ID" value="RZF21650.1"/>
    <property type="molecule type" value="Genomic_DNA"/>
</dbReference>
<organism evidence="3 4">
    <name type="scientific">Halobacteriovorax vibrionivorans</name>
    <dbReference type="NCBI Taxonomy" id="2152716"/>
    <lineage>
        <taxon>Bacteria</taxon>
        <taxon>Pseudomonadati</taxon>
        <taxon>Bdellovibrionota</taxon>
        <taxon>Bacteriovoracia</taxon>
        <taxon>Bacteriovoracales</taxon>
        <taxon>Halobacteriovoraceae</taxon>
        <taxon>Halobacteriovorax</taxon>
    </lineage>
</organism>
<dbReference type="Gene3D" id="3.40.50.2000">
    <property type="entry name" value="Glycogen Phosphorylase B"/>
    <property type="match status" value="2"/>
</dbReference>
<comment type="caution">
    <text evidence="3">The sequence shown here is derived from an EMBL/GenBank/DDBJ whole genome shotgun (WGS) entry which is preliminary data.</text>
</comment>
<dbReference type="CDD" id="cd03801">
    <property type="entry name" value="GT4_PimA-like"/>
    <property type="match status" value="1"/>
</dbReference>
<dbReference type="Proteomes" id="UP000443582">
    <property type="component" value="Unassembled WGS sequence"/>
</dbReference>
<evidence type="ECO:0000259" key="1">
    <source>
        <dbReference type="Pfam" id="PF00534"/>
    </source>
</evidence>
<feature type="domain" description="Glycosyltransferase subfamily 4-like N-terminal" evidence="2">
    <location>
        <begin position="20"/>
        <end position="168"/>
    </location>
</feature>
<dbReference type="PANTHER" id="PTHR12526">
    <property type="entry name" value="GLYCOSYLTRANSFERASE"/>
    <property type="match status" value="1"/>
</dbReference>
<evidence type="ECO:0000313" key="3">
    <source>
        <dbReference type="EMBL" id="RZF21650.1"/>
    </source>
</evidence>
<evidence type="ECO:0000313" key="4">
    <source>
        <dbReference type="Proteomes" id="UP000443582"/>
    </source>
</evidence>